<feature type="transmembrane region" description="Helical" evidence="1">
    <location>
        <begin position="290"/>
        <end position="309"/>
    </location>
</feature>
<dbReference type="Proteomes" id="UP000054558">
    <property type="component" value="Unassembled WGS sequence"/>
</dbReference>
<protein>
    <submittedName>
        <fullName evidence="2">Uncharacterized protein</fullName>
    </submittedName>
</protein>
<keyword evidence="1" id="KW-0812">Transmembrane</keyword>
<sequence length="315" mass="31983">MAQAESGAMRAKGSANEPGLPFKEQTLKVAYTALGTAGMLMAAAKIAFPAQVLALDFPGTAITAELCRAQRVLGGALLPGVAAAFVLRDAAERKELDTGDALRLNIGLVAFGVGVANSLTRIPVGVILDSKANALGLVSSAASIIVGCIGASAAFTSKHRSTNKGVADGKAALLSFIKPKNASSLLYGVFSIIFGYAALSTFRQPSAPPNLSIPFVYTGVGASVLLELLMASGTLVAPLAALTLKAASDKGQLSSRRAKLLNGGILGVAAGFGVTMVEGMVTLGAFPTPILVRVGIWAVVGVTSGLNLFKGKKRD</sequence>
<feature type="transmembrane region" description="Helical" evidence="1">
    <location>
        <begin position="215"/>
        <end position="242"/>
    </location>
</feature>
<dbReference type="EMBL" id="DF237450">
    <property type="protein sequence ID" value="GAQ89232.1"/>
    <property type="molecule type" value="Genomic_DNA"/>
</dbReference>
<proteinExistence type="predicted"/>
<feature type="transmembrane region" description="Helical" evidence="1">
    <location>
        <begin position="108"/>
        <end position="128"/>
    </location>
</feature>
<organism evidence="2 3">
    <name type="scientific">Klebsormidium nitens</name>
    <name type="common">Green alga</name>
    <name type="synonym">Ulothrix nitens</name>
    <dbReference type="NCBI Taxonomy" id="105231"/>
    <lineage>
        <taxon>Eukaryota</taxon>
        <taxon>Viridiplantae</taxon>
        <taxon>Streptophyta</taxon>
        <taxon>Klebsormidiophyceae</taxon>
        <taxon>Klebsormidiales</taxon>
        <taxon>Klebsormidiaceae</taxon>
        <taxon>Klebsormidium</taxon>
    </lineage>
</organism>
<evidence type="ECO:0000313" key="3">
    <source>
        <dbReference type="Proteomes" id="UP000054558"/>
    </source>
</evidence>
<feature type="transmembrane region" description="Helical" evidence="1">
    <location>
        <begin position="263"/>
        <end position="284"/>
    </location>
</feature>
<feature type="transmembrane region" description="Helical" evidence="1">
    <location>
        <begin position="185"/>
        <end position="203"/>
    </location>
</feature>
<dbReference type="AlphaFoldDB" id="A0A1Y1IGP8"/>
<keyword evidence="1" id="KW-1133">Transmembrane helix</keyword>
<reference evidence="2 3" key="1">
    <citation type="journal article" date="2014" name="Nat. Commun.">
        <title>Klebsormidium flaccidum genome reveals primary factors for plant terrestrial adaptation.</title>
        <authorList>
            <person name="Hori K."/>
            <person name="Maruyama F."/>
            <person name="Fujisawa T."/>
            <person name="Togashi T."/>
            <person name="Yamamoto N."/>
            <person name="Seo M."/>
            <person name="Sato S."/>
            <person name="Yamada T."/>
            <person name="Mori H."/>
            <person name="Tajima N."/>
            <person name="Moriyama T."/>
            <person name="Ikeuchi M."/>
            <person name="Watanabe M."/>
            <person name="Wada H."/>
            <person name="Kobayashi K."/>
            <person name="Saito M."/>
            <person name="Masuda T."/>
            <person name="Sasaki-Sekimoto Y."/>
            <person name="Mashiguchi K."/>
            <person name="Awai K."/>
            <person name="Shimojima M."/>
            <person name="Masuda S."/>
            <person name="Iwai M."/>
            <person name="Nobusawa T."/>
            <person name="Narise T."/>
            <person name="Kondo S."/>
            <person name="Saito H."/>
            <person name="Sato R."/>
            <person name="Murakawa M."/>
            <person name="Ihara Y."/>
            <person name="Oshima-Yamada Y."/>
            <person name="Ohtaka K."/>
            <person name="Satoh M."/>
            <person name="Sonobe K."/>
            <person name="Ishii M."/>
            <person name="Ohtani R."/>
            <person name="Kanamori-Sato M."/>
            <person name="Honoki R."/>
            <person name="Miyazaki D."/>
            <person name="Mochizuki H."/>
            <person name="Umetsu J."/>
            <person name="Higashi K."/>
            <person name="Shibata D."/>
            <person name="Kamiya Y."/>
            <person name="Sato N."/>
            <person name="Nakamura Y."/>
            <person name="Tabata S."/>
            <person name="Ida S."/>
            <person name="Kurokawa K."/>
            <person name="Ohta H."/>
        </authorList>
    </citation>
    <scope>NUCLEOTIDE SEQUENCE [LARGE SCALE GENOMIC DNA]</scope>
    <source>
        <strain evidence="2 3">NIES-2285</strain>
    </source>
</reference>
<keyword evidence="1" id="KW-0472">Membrane</keyword>
<gene>
    <name evidence="2" type="ORF">KFL_005010010</name>
</gene>
<name>A0A1Y1IGP8_KLENI</name>
<accession>A0A1Y1IGP8</accession>
<keyword evidence="3" id="KW-1185">Reference proteome</keyword>
<evidence type="ECO:0000313" key="2">
    <source>
        <dbReference type="EMBL" id="GAQ89232.1"/>
    </source>
</evidence>
<feature type="transmembrane region" description="Helical" evidence="1">
    <location>
        <begin position="134"/>
        <end position="155"/>
    </location>
</feature>
<evidence type="ECO:0000256" key="1">
    <source>
        <dbReference type="SAM" id="Phobius"/>
    </source>
</evidence>